<keyword evidence="10 15" id="KW-0100">Branched-chain amino acid biosynthesis</keyword>
<comment type="cofactor">
    <cofactor evidence="1 15">
        <name>Mg(2+)</name>
        <dbReference type="ChEBI" id="CHEBI:18420"/>
    </cofactor>
</comment>
<dbReference type="GO" id="GO:0004160">
    <property type="term" value="F:dihydroxy-acid dehydratase activity"/>
    <property type="evidence" value="ECO:0007669"/>
    <property type="project" value="UniProtKB-UniRule"/>
</dbReference>
<evidence type="ECO:0000313" key="18">
    <source>
        <dbReference type="EMBL" id="MDH5164275.1"/>
    </source>
</evidence>
<evidence type="ECO:0000256" key="7">
    <source>
        <dbReference type="ARBA" id="ARBA00023004"/>
    </source>
</evidence>
<evidence type="ECO:0000256" key="3">
    <source>
        <dbReference type="ARBA" id="ARBA00022605"/>
    </source>
</evidence>
<name>A0AAW6SZQ8_9BACI</name>
<gene>
    <name evidence="15 18" type="primary">ilvD</name>
    <name evidence="18" type="ORF">P5X88_25415</name>
</gene>
<dbReference type="GO" id="GO:0000287">
    <property type="term" value="F:magnesium ion binding"/>
    <property type="evidence" value="ECO:0007669"/>
    <property type="project" value="UniProtKB-UniRule"/>
</dbReference>
<keyword evidence="4 15" id="KW-0001">2Fe-2S</keyword>
<dbReference type="PROSITE" id="PS00886">
    <property type="entry name" value="ILVD_EDD_1"/>
    <property type="match status" value="1"/>
</dbReference>
<dbReference type="RefSeq" id="WP_280618945.1">
    <property type="nucleotide sequence ID" value="NZ_JAROYP010000027.1"/>
</dbReference>
<dbReference type="SUPFAM" id="SSF52016">
    <property type="entry name" value="LeuD/IlvD-like"/>
    <property type="match status" value="1"/>
</dbReference>
<dbReference type="InterPro" id="IPR004404">
    <property type="entry name" value="DihydroxyA_deHydtase"/>
</dbReference>
<dbReference type="InterPro" id="IPR020558">
    <property type="entry name" value="DiOHA_6PGluconate_deHydtase_CS"/>
</dbReference>
<evidence type="ECO:0000256" key="9">
    <source>
        <dbReference type="ARBA" id="ARBA00023239"/>
    </source>
</evidence>
<comment type="cofactor">
    <cofactor evidence="15">
        <name>[2Fe-2S] cluster</name>
        <dbReference type="ChEBI" id="CHEBI:190135"/>
    </cofactor>
    <text evidence="15">Binds 1 [2Fe-2S] cluster per subunit. This cluster acts as a Lewis acid cofactor.</text>
</comment>
<evidence type="ECO:0000256" key="6">
    <source>
        <dbReference type="ARBA" id="ARBA00022842"/>
    </source>
</evidence>
<feature type="binding site" evidence="15">
    <location>
        <position position="78"/>
    </location>
    <ligand>
        <name>Mg(2+)</name>
        <dbReference type="ChEBI" id="CHEBI:18420"/>
    </ligand>
</feature>
<evidence type="ECO:0000256" key="15">
    <source>
        <dbReference type="HAMAP-Rule" id="MF_00012"/>
    </source>
</evidence>
<evidence type="ECO:0000259" key="16">
    <source>
        <dbReference type="Pfam" id="PF00920"/>
    </source>
</evidence>
<comment type="catalytic activity">
    <reaction evidence="11">
        <text>(2R)-2,3-dihydroxy-3-methylbutanoate = 3-methyl-2-oxobutanoate + H2O</text>
        <dbReference type="Rhea" id="RHEA:24809"/>
        <dbReference type="ChEBI" id="CHEBI:11851"/>
        <dbReference type="ChEBI" id="CHEBI:15377"/>
        <dbReference type="ChEBI" id="CHEBI:49072"/>
        <dbReference type="EC" id="4.2.1.9"/>
    </reaction>
    <physiologicalReaction direction="left-to-right" evidence="11">
        <dbReference type="Rhea" id="RHEA:24810"/>
    </physiologicalReaction>
</comment>
<keyword evidence="8 15" id="KW-0411">Iron-sulfur</keyword>
<dbReference type="Proteomes" id="UP001159179">
    <property type="component" value="Unassembled WGS sequence"/>
</dbReference>
<evidence type="ECO:0000256" key="10">
    <source>
        <dbReference type="ARBA" id="ARBA00023304"/>
    </source>
</evidence>
<comment type="caution">
    <text evidence="15">Lacks conserved residue(s) required for the propagation of feature annotation.</text>
</comment>
<dbReference type="InterPro" id="IPR000581">
    <property type="entry name" value="ILV_EDD_N"/>
</dbReference>
<dbReference type="GO" id="GO:0005829">
    <property type="term" value="C:cytosol"/>
    <property type="evidence" value="ECO:0007669"/>
    <property type="project" value="TreeGrafter"/>
</dbReference>
<dbReference type="Pfam" id="PF24877">
    <property type="entry name" value="ILV_EDD_C"/>
    <property type="match status" value="1"/>
</dbReference>
<dbReference type="InterPro" id="IPR056740">
    <property type="entry name" value="ILV_EDD_C"/>
</dbReference>
<comment type="similarity">
    <text evidence="2 15">Belongs to the IlvD/Edd family.</text>
</comment>
<reference evidence="18" key="1">
    <citation type="submission" date="2023-03" db="EMBL/GenBank/DDBJ databases">
        <title>Bacterial isolates from washroom surfaces on a university campus.</title>
        <authorList>
            <person name="Holman D.B."/>
            <person name="Gzyl K.E."/>
            <person name="Taheri A.E."/>
        </authorList>
    </citation>
    <scope>NUCLEOTIDE SEQUENCE</scope>
    <source>
        <strain evidence="18">RD03</strain>
    </source>
</reference>
<keyword evidence="3 15" id="KW-0028">Amino-acid biosynthesis</keyword>
<evidence type="ECO:0000313" key="19">
    <source>
        <dbReference type="Proteomes" id="UP001159179"/>
    </source>
</evidence>
<evidence type="ECO:0000256" key="13">
    <source>
        <dbReference type="ARBA" id="ARBA00029437"/>
    </source>
</evidence>
<evidence type="ECO:0000256" key="8">
    <source>
        <dbReference type="ARBA" id="ARBA00023014"/>
    </source>
</evidence>
<evidence type="ECO:0000256" key="1">
    <source>
        <dbReference type="ARBA" id="ARBA00001946"/>
    </source>
</evidence>
<dbReference type="EC" id="4.2.1.9" evidence="14 15"/>
<dbReference type="PANTHER" id="PTHR43661">
    <property type="entry name" value="D-XYLONATE DEHYDRATASE"/>
    <property type="match status" value="1"/>
</dbReference>
<evidence type="ECO:0000256" key="4">
    <source>
        <dbReference type="ARBA" id="ARBA00022714"/>
    </source>
</evidence>
<dbReference type="HAMAP" id="MF_00012">
    <property type="entry name" value="IlvD"/>
    <property type="match status" value="1"/>
</dbReference>
<comment type="pathway">
    <text evidence="13 15">Amino-acid biosynthesis; L-isoleucine biosynthesis; L-isoleucine from 2-oxobutanoate: step 3/4.</text>
</comment>
<accession>A0AAW6SZQ8</accession>
<dbReference type="Gene3D" id="3.50.30.80">
    <property type="entry name" value="IlvD/EDD C-terminal domain-like"/>
    <property type="match status" value="1"/>
</dbReference>
<keyword evidence="5 15" id="KW-0479">Metal-binding</keyword>
<comment type="subunit">
    <text evidence="15">Homodimer.</text>
</comment>
<feature type="domain" description="Dihydroxy-acid/6-phosphogluconate dehydratase N-terminal" evidence="16">
    <location>
        <begin position="31"/>
        <end position="350"/>
    </location>
</feature>
<feature type="binding site" evidence="15">
    <location>
        <position position="120"/>
    </location>
    <ligand>
        <name>Mg(2+)</name>
        <dbReference type="ChEBI" id="CHEBI:18420"/>
    </ligand>
</feature>
<feature type="binding site" description="via carbamate group" evidence="15">
    <location>
        <position position="121"/>
    </location>
    <ligand>
        <name>Mg(2+)</name>
        <dbReference type="ChEBI" id="CHEBI:18420"/>
    </ligand>
</feature>
<evidence type="ECO:0000259" key="17">
    <source>
        <dbReference type="Pfam" id="PF24877"/>
    </source>
</evidence>
<dbReference type="GO" id="GO:0009099">
    <property type="term" value="P:L-valine biosynthetic process"/>
    <property type="evidence" value="ECO:0007669"/>
    <property type="project" value="UniProtKB-UniRule"/>
</dbReference>
<dbReference type="PROSITE" id="PS00887">
    <property type="entry name" value="ILVD_EDD_2"/>
    <property type="match status" value="1"/>
</dbReference>
<proteinExistence type="inferred from homology"/>
<comment type="pathway">
    <text evidence="12 15">Amino-acid biosynthesis; L-valine biosynthesis; L-valine from pyruvate: step 3/4.</text>
</comment>
<dbReference type="FunFam" id="3.50.30.80:FF:000001">
    <property type="entry name" value="Dihydroxy-acid dehydratase"/>
    <property type="match status" value="1"/>
</dbReference>
<protein>
    <recommendedName>
        <fullName evidence="14 15">Dihydroxy-acid dehydratase</fullName>
        <shortName evidence="15">DAD</shortName>
        <ecNumber evidence="14 15">4.2.1.9</ecNumber>
    </recommendedName>
</protein>
<keyword evidence="6 15" id="KW-0460">Magnesium</keyword>
<evidence type="ECO:0000256" key="11">
    <source>
        <dbReference type="ARBA" id="ARBA00029304"/>
    </source>
</evidence>
<dbReference type="NCBIfam" id="TIGR00110">
    <property type="entry name" value="ilvD"/>
    <property type="match status" value="1"/>
</dbReference>
<evidence type="ECO:0000256" key="14">
    <source>
        <dbReference type="ARBA" id="ARBA00029490"/>
    </source>
</evidence>
<keyword evidence="7 15" id="KW-0408">Iron</keyword>
<comment type="catalytic activity">
    <reaction evidence="15">
        <text>(2R,3R)-2,3-dihydroxy-3-methylpentanoate = (S)-3-methyl-2-oxopentanoate + H2O</text>
        <dbReference type="Rhea" id="RHEA:27694"/>
        <dbReference type="ChEBI" id="CHEBI:15377"/>
        <dbReference type="ChEBI" id="CHEBI:35146"/>
        <dbReference type="ChEBI" id="CHEBI:49258"/>
        <dbReference type="EC" id="4.2.1.9"/>
    </reaction>
</comment>
<dbReference type="PANTHER" id="PTHR43661:SF3">
    <property type="entry name" value="D-XYLONATE DEHYDRATASE YAGF-RELATED"/>
    <property type="match status" value="1"/>
</dbReference>
<dbReference type="GO" id="GO:0051537">
    <property type="term" value="F:2 iron, 2 sulfur cluster binding"/>
    <property type="evidence" value="ECO:0007669"/>
    <property type="project" value="UniProtKB-UniRule"/>
</dbReference>
<evidence type="ECO:0000256" key="12">
    <source>
        <dbReference type="ARBA" id="ARBA00029436"/>
    </source>
</evidence>
<dbReference type="GO" id="GO:0009097">
    <property type="term" value="P:isoleucine biosynthetic process"/>
    <property type="evidence" value="ECO:0007669"/>
    <property type="project" value="UniProtKB-UniRule"/>
</dbReference>
<dbReference type="InterPro" id="IPR037237">
    <property type="entry name" value="IlvD/EDD_N"/>
</dbReference>
<dbReference type="InterPro" id="IPR042096">
    <property type="entry name" value="Dihydro-acid_dehy_C"/>
</dbReference>
<dbReference type="NCBIfam" id="NF002068">
    <property type="entry name" value="PRK00911.1"/>
    <property type="match status" value="1"/>
</dbReference>
<sequence length="567" mass="60654">MRSDMIKKGIDRAPHRSLLYAAGVKTKDLHKPFIGVCNSYVDIIPGHKHLNKFAEVVKEAIWEAGGVPFEFNTIGVDDGIAMGHIGMRYSLPSRELIADSAETVINAHWFDGVFYIPNCDKITPGMLMAAARTNIPSVFVSGGPMEAGKTADGKNLSLTSVFEGVGAYKSGKIDEEELLALETSACPTCGSCSGMFTANSMNSLMEILGLTPPGNATIVATSNERHRIIREAVGHLMNCIEKDIKPRDIITKEAIDDAFALDMAMGGSTNTVLHTLAIAHEAGIEYDLDQINEVAKRVPYLAKISPASDYSMQDVHRAGGISAIINELCKIDGAIHRSRITITGKSTYENVKDAVIHDQDVIRPIENAYSPVGGLSILKGNLAPDGGVIKVGAVDPSIKTFLGEAIVFESQEEAQEGIDNGLVREGHVVVIRYEGPKGGPGMPEMLAPTSSIAGRGLSTSVALITDGRFSGATRGISVGHISPEAAEGGPIAFIENGDQILIDLINRKIEVMLSDAELERRRLNWDPPEPKITTGYLARYAALVTSANTGGVLKIKSPQKTLTRTNG</sequence>
<feature type="modified residue" description="N6-carboxylysine" evidence="15">
    <location>
        <position position="121"/>
    </location>
</feature>
<keyword evidence="9 15" id="KW-0456">Lyase</keyword>
<organism evidence="18 19">
    <name type="scientific">Heyndrickxia oleronia</name>
    <dbReference type="NCBI Taxonomy" id="38875"/>
    <lineage>
        <taxon>Bacteria</taxon>
        <taxon>Bacillati</taxon>
        <taxon>Bacillota</taxon>
        <taxon>Bacilli</taxon>
        <taxon>Bacillales</taxon>
        <taxon>Bacillaceae</taxon>
        <taxon>Heyndrickxia</taxon>
    </lineage>
</organism>
<dbReference type="AlphaFoldDB" id="A0AAW6SZQ8"/>
<dbReference type="SUPFAM" id="SSF143975">
    <property type="entry name" value="IlvD/EDD N-terminal domain-like"/>
    <property type="match status" value="1"/>
</dbReference>
<evidence type="ECO:0000256" key="5">
    <source>
        <dbReference type="ARBA" id="ARBA00022723"/>
    </source>
</evidence>
<dbReference type="EMBL" id="JAROYP010000027">
    <property type="protein sequence ID" value="MDH5164275.1"/>
    <property type="molecule type" value="Genomic_DNA"/>
</dbReference>
<feature type="active site" description="Proton acceptor" evidence="15">
    <location>
        <position position="470"/>
    </location>
</feature>
<comment type="caution">
    <text evidence="18">The sequence shown here is derived from an EMBL/GenBank/DDBJ whole genome shotgun (WGS) entry which is preliminary data.</text>
</comment>
<comment type="function">
    <text evidence="15">Functions in the biosynthesis of branched-chain amino acids. Catalyzes the dehydration of (2R,3R)-2,3-dihydroxy-3-methylpentanoate (2,3-dihydroxy-3-methylvalerate) into 2-oxo-3-methylpentanoate (2-oxo-3-methylvalerate) and of (2R)-2,3-dihydroxy-3-methylbutanoate (2,3-dihydroxyisovalerate) into 2-oxo-3-methylbutanoate (2-oxoisovalerate), the penultimate precursor to L-isoleucine and L-valine, respectively.</text>
</comment>
<dbReference type="Pfam" id="PF00920">
    <property type="entry name" value="ILVD_EDD_N"/>
    <property type="match status" value="1"/>
</dbReference>
<feature type="domain" description="Dihydroxy-acid/6-phosphogluconate dehydratase C-terminal" evidence="17">
    <location>
        <begin position="360"/>
        <end position="550"/>
    </location>
</feature>
<feature type="binding site" evidence="15">
    <location>
        <position position="444"/>
    </location>
    <ligand>
        <name>Mg(2+)</name>
        <dbReference type="ChEBI" id="CHEBI:18420"/>
    </ligand>
</feature>
<evidence type="ECO:0000256" key="2">
    <source>
        <dbReference type="ARBA" id="ARBA00006486"/>
    </source>
</evidence>